<name>A0ABD0V9W0_DENTH</name>
<sequence length="523" mass="58692">MKDQQILEEKITALEGENRTFQSLLYEKKIALLKAKCWNEIVLKKALSEYKIGAKIEGFTPNRAYDDPHSDSGDDDDIEIELHKVFSSDDEIIKIMYYFFTTNCITLSFLRLQQGGEALTKKSSFFLFHPYTVMAENPSSYLRQRTATLPFSPLLGDGREPSSFLRQRTATLPFSPLLGDGREPSSFLRQRTATLPFSPLLGDGREPSSFLRQRTATSFFTTPGEGREPRQALTGVQVLKVLPYLPLSPLPQQMDHEIRLQQGGEALTKKSSFFLFHPYTVMAENPSSYLRQRTATLPFSPLLGDGREPSSFLRQRTATLPFSPLLGDGREPSSFLGREPQHFLFHHSLVMAENPLPSSGREPQLPFSPHPLVVDSEGEESPLVVLTLVANSLAELEGYPFKIPPSFGYDLLRNVLTFHLQRDFTHQDKKKQITKLYIYRSVQSSEILSSLGLQTAAFPFLLSLSTTATFSAEFLSLLLRLFAPPSLAAAFSPDTGVRKYIFPRFSSAVGDNVTARRGAEEQS</sequence>
<reference evidence="1 2" key="1">
    <citation type="journal article" date="2024" name="Plant Biotechnol. J.">
        <title>Dendrobium thyrsiflorum genome and its molecular insights into genes involved in important horticultural traits.</title>
        <authorList>
            <person name="Chen B."/>
            <person name="Wang J.Y."/>
            <person name="Zheng P.J."/>
            <person name="Li K.L."/>
            <person name="Liang Y.M."/>
            <person name="Chen X.F."/>
            <person name="Zhang C."/>
            <person name="Zhao X."/>
            <person name="He X."/>
            <person name="Zhang G.Q."/>
            <person name="Liu Z.J."/>
            <person name="Xu Q."/>
        </authorList>
    </citation>
    <scope>NUCLEOTIDE SEQUENCE [LARGE SCALE GENOMIC DNA]</scope>
    <source>
        <strain evidence="1">GZMU011</strain>
    </source>
</reference>
<keyword evidence="2" id="KW-1185">Reference proteome</keyword>
<proteinExistence type="predicted"/>
<comment type="caution">
    <text evidence="1">The sequence shown here is derived from an EMBL/GenBank/DDBJ whole genome shotgun (WGS) entry which is preliminary data.</text>
</comment>
<protein>
    <submittedName>
        <fullName evidence="1">Uncharacterized protein</fullName>
    </submittedName>
</protein>
<gene>
    <name evidence="1" type="ORF">M5K25_008590</name>
</gene>
<accession>A0ABD0V9W0</accession>
<dbReference type="EMBL" id="JANQDX010000007">
    <property type="protein sequence ID" value="KAL0921511.1"/>
    <property type="molecule type" value="Genomic_DNA"/>
</dbReference>
<organism evidence="1 2">
    <name type="scientific">Dendrobium thyrsiflorum</name>
    <name type="common">Pinecone-like raceme dendrobium</name>
    <name type="synonym">Orchid</name>
    <dbReference type="NCBI Taxonomy" id="117978"/>
    <lineage>
        <taxon>Eukaryota</taxon>
        <taxon>Viridiplantae</taxon>
        <taxon>Streptophyta</taxon>
        <taxon>Embryophyta</taxon>
        <taxon>Tracheophyta</taxon>
        <taxon>Spermatophyta</taxon>
        <taxon>Magnoliopsida</taxon>
        <taxon>Liliopsida</taxon>
        <taxon>Asparagales</taxon>
        <taxon>Orchidaceae</taxon>
        <taxon>Epidendroideae</taxon>
        <taxon>Malaxideae</taxon>
        <taxon>Dendrobiinae</taxon>
        <taxon>Dendrobium</taxon>
    </lineage>
</organism>
<dbReference type="Proteomes" id="UP001552299">
    <property type="component" value="Unassembled WGS sequence"/>
</dbReference>
<evidence type="ECO:0000313" key="1">
    <source>
        <dbReference type="EMBL" id="KAL0921511.1"/>
    </source>
</evidence>
<dbReference type="AlphaFoldDB" id="A0ABD0V9W0"/>
<evidence type="ECO:0000313" key="2">
    <source>
        <dbReference type="Proteomes" id="UP001552299"/>
    </source>
</evidence>